<evidence type="ECO:0000256" key="5">
    <source>
        <dbReference type="ARBA" id="ARBA00022884"/>
    </source>
</evidence>
<dbReference type="Gene3D" id="2.40.50.100">
    <property type="match status" value="1"/>
</dbReference>
<comment type="similarity">
    <text evidence="2">Belongs to the RRP4 family.</text>
</comment>
<dbReference type="InterPro" id="IPR003029">
    <property type="entry name" value="S1_domain"/>
</dbReference>
<dbReference type="AlphaFoldDB" id="A0AAV5CVW0"/>
<proteinExistence type="inferred from homology"/>
<dbReference type="Proteomes" id="UP001054889">
    <property type="component" value="Unassembled WGS sequence"/>
</dbReference>
<dbReference type="PANTHER" id="PTHR21321">
    <property type="entry name" value="PNAS-3 RELATED"/>
    <property type="match status" value="1"/>
</dbReference>
<evidence type="ECO:0000256" key="1">
    <source>
        <dbReference type="ARBA" id="ARBA00004123"/>
    </source>
</evidence>
<dbReference type="GO" id="GO:0000176">
    <property type="term" value="C:nuclear exosome (RNase complex)"/>
    <property type="evidence" value="ECO:0007669"/>
    <property type="project" value="TreeGrafter"/>
</dbReference>
<dbReference type="PANTHER" id="PTHR21321:SF4">
    <property type="entry name" value="EXOSOME COMPLEX COMPONENT RRP4"/>
    <property type="match status" value="1"/>
</dbReference>
<evidence type="ECO:0000259" key="7">
    <source>
        <dbReference type="SMART" id="SM00316"/>
    </source>
</evidence>
<organism evidence="8 9">
    <name type="scientific">Eleusine coracana subsp. coracana</name>
    <dbReference type="NCBI Taxonomy" id="191504"/>
    <lineage>
        <taxon>Eukaryota</taxon>
        <taxon>Viridiplantae</taxon>
        <taxon>Streptophyta</taxon>
        <taxon>Embryophyta</taxon>
        <taxon>Tracheophyta</taxon>
        <taxon>Spermatophyta</taxon>
        <taxon>Magnoliopsida</taxon>
        <taxon>Liliopsida</taxon>
        <taxon>Poales</taxon>
        <taxon>Poaceae</taxon>
        <taxon>PACMAD clade</taxon>
        <taxon>Chloridoideae</taxon>
        <taxon>Cynodonteae</taxon>
        <taxon>Eleusininae</taxon>
        <taxon>Eleusine</taxon>
    </lineage>
</organism>
<dbReference type="SUPFAM" id="SSF110324">
    <property type="entry name" value="Ribosomal L27 protein-like"/>
    <property type="match status" value="1"/>
</dbReference>
<dbReference type="SMART" id="SM00316">
    <property type="entry name" value="S1"/>
    <property type="match status" value="1"/>
</dbReference>
<evidence type="ECO:0000256" key="6">
    <source>
        <dbReference type="ARBA" id="ARBA00023242"/>
    </source>
</evidence>
<dbReference type="InterPro" id="IPR012340">
    <property type="entry name" value="NA-bd_OB-fold"/>
</dbReference>
<keyword evidence="4" id="KW-0271">Exosome</keyword>
<dbReference type="Pfam" id="PF21266">
    <property type="entry name" value="S1_RRP4"/>
    <property type="match status" value="1"/>
</dbReference>
<dbReference type="GO" id="GO:0000467">
    <property type="term" value="P:exonucleolytic trimming to generate mature 3'-end of 5.8S rRNA from tricistronic rRNA transcript (SSU-rRNA, 5.8S rRNA, LSU-rRNA)"/>
    <property type="evidence" value="ECO:0007669"/>
    <property type="project" value="TreeGrafter"/>
</dbReference>
<dbReference type="Gene3D" id="2.40.50.140">
    <property type="entry name" value="Nucleic acid-binding proteins"/>
    <property type="match status" value="1"/>
</dbReference>
<keyword evidence="5" id="KW-0694">RNA-binding</keyword>
<protein>
    <recommendedName>
        <fullName evidence="7">S1 motif domain-containing protein</fullName>
    </recommendedName>
</protein>
<evidence type="ECO:0000256" key="3">
    <source>
        <dbReference type="ARBA" id="ARBA00022552"/>
    </source>
</evidence>
<dbReference type="EMBL" id="BQKI01000009">
    <property type="protein sequence ID" value="GJN02321.1"/>
    <property type="molecule type" value="Genomic_DNA"/>
</dbReference>
<dbReference type="GO" id="GO:0000177">
    <property type="term" value="C:cytoplasmic exosome (RNase complex)"/>
    <property type="evidence" value="ECO:0007669"/>
    <property type="project" value="TreeGrafter"/>
</dbReference>
<dbReference type="Pfam" id="PF15985">
    <property type="entry name" value="KH_6"/>
    <property type="match status" value="1"/>
</dbReference>
<evidence type="ECO:0000256" key="2">
    <source>
        <dbReference type="ARBA" id="ARBA00009155"/>
    </source>
</evidence>
<keyword evidence="6" id="KW-0539">Nucleus</keyword>
<dbReference type="FunFam" id="2.40.50.140:FF:000038">
    <property type="entry name" value="Exosome complex component RRP4"/>
    <property type="match status" value="1"/>
</dbReference>
<dbReference type="FunFam" id="2.40.50.100:FF:000047">
    <property type="entry name" value="Exosome complex component RRP4"/>
    <property type="match status" value="1"/>
</dbReference>
<evidence type="ECO:0000313" key="8">
    <source>
        <dbReference type="EMBL" id="GJN02321.1"/>
    </source>
</evidence>
<dbReference type="InterPro" id="IPR048565">
    <property type="entry name" value="S1_RRP4"/>
</dbReference>
<dbReference type="InterPro" id="IPR026699">
    <property type="entry name" value="Exosome_RNA_bind1/RRP40/RRP4"/>
</dbReference>
<dbReference type="InterPro" id="IPR004088">
    <property type="entry name" value="KH_dom_type_1"/>
</dbReference>
<name>A0AAV5CVW0_ELECO</name>
<gene>
    <name evidence="8" type="primary">ga19660</name>
    <name evidence="8" type="ORF">PR202_ga19660</name>
</gene>
<dbReference type="SUPFAM" id="SSF50249">
    <property type="entry name" value="Nucleic acid-binding proteins"/>
    <property type="match status" value="1"/>
</dbReference>
<feature type="domain" description="S1 motif" evidence="7">
    <location>
        <begin position="143"/>
        <end position="223"/>
    </location>
</feature>
<evidence type="ECO:0000256" key="4">
    <source>
        <dbReference type="ARBA" id="ARBA00022835"/>
    </source>
</evidence>
<reference evidence="8" key="1">
    <citation type="journal article" date="2018" name="DNA Res.">
        <title>Multiple hybrid de novo genome assembly of finger millet, an orphan allotetraploid crop.</title>
        <authorList>
            <person name="Hatakeyama M."/>
            <person name="Aluri S."/>
            <person name="Balachadran M.T."/>
            <person name="Sivarajan S.R."/>
            <person name="Patrignani A."/>
            <person name="Gruter S."/>
            <person name="Poveda L."/>
            <person name="Shimizu-Inatsugi R."/>
            <person name="Baeten J."/>
            <person name="Francoijs K.J."/>
            <person name="Nataraja K.N."/>
            <person name="Reddy Y.A.N."/>
            <person name="Phadnis S."/>
            <person name="Ravikumar R.L."/>
            <person name="Schlapbach R."/>
            <person name="Sreeman S.M."/>
            <person name="Shimizu K.K."/>
        </authorList>
    </citation>
    <scope>NUCLEOTIDE SEQUENCE</scope>
</reference>
<comment type="caution">
    <text evidence="8">The sequence shown here is derived from an EMBL/GenBank/DDBJ whole genome shotgun (WGS) entry which is preliminary data.</text>
</comment>
<keyword evidence="3" id="KW-0698">rRNA processing</keyword>
<accession>A0AAV5CVW0</accession>
<dbReference type="GO" id="GO:0003723">
    <property type="term" value="F:RNA binding"/>
    <property type="evidence" value="ECO:0007669"/>
    <property type="project" value="UniProtKB-KW"/>
</dbReference>
<dbReference type="GO" id="GO:0071034">
    <property type="term" value="P:CUT catabolic process"/>
    <property type="evidence" value="ECO:0007669"/>
    <property type="project" value="TreeGrafter"/>
</dbReference>
<keyword evidence="9" id="KW-1185">Reference proteome</keyword>
<dbReference type="CDD" id="cd05789">
    <property type="entry name" value="S1_Rrp4"/>
    <property type="match status" value="1"/>
</dbReference>
<dbReference type="GO" id="GO:0071035">
    <property type="term" value="P:nuclear polyadenylation-dependent rRNA catabolic process"/>
    <property type="evidence" value="ECO:0007669"/>
    <property type="project" value="TreeGrafter"/>
</dbReference>
<reference evidence="8" key="2">
    <citation type="submission" date="2021-12" db="EMBL/GenBank/DDBJ databases">
        <title>Resequencing data analysis of finger millet.</title>
        <authorList>
            <person name="Hatakeyama M."/>
            <person name="Aluri S."/>
            <person name="Balachadran M.T."/>
            <person name="Sivarajan S.R."/>
            <person name="Poveda L."/>
            <person name="Shimizu-Inatsugi R."/>
            <person name="Schlapbach R."/>
            <person name="Sreeman S.M."/>
            <person name="Shimizu K.K."/>
        </authorList>
    </citation>
    <scope>NUCLEOTIDE SEQUENCE</scope>
</reference>
<dbReference type="GO" id="GO:0034475">
    <property type="term" value="P:U4 snRNA 3'-end processing"/>
    <property type="evidence" value="ECO:0007669"/>
    <property type="project" value="TreeGrafter"/>
</dbReference>
<dbReference type="GO" id="GO:0071051">
    <property type="term" value="P:poly(A)-dependent snoRNA 3'-end processing"/>
    <property type="evidence" value="ECO:0007669"/>
    <property type="project" value="TreeGrafter"/>
</dbReference>
<dbReference type="CDD" id="cd22525">
    <property type="entry name" value="KH-I_Rrp4_eukar"/>
    <property type="match status" value="1"/>
</dbReference>
<dbReference type="SUPFAM" id="SSF54791">
    <property type="entry name" value="Eukaryotic type KH-domain (KH-domain type I)"/>
    <property type="match status" value="1"/>
</dbReference>
<evidence type="ECO:0000313" key="9">
    <source>
        <dbReference type="Proteomes" id="UP001054889"/>
    </source>
</evidence>
<comment type="subcellular location">
    <subcellularLocation>
        <location evidence="1">Nucleus</location>
    </subcellularLocation>
</comment>
<sequence length="386" mass="43409">MRHAVWTDGPWVHHVSDSASAPWWHVGGASARLSRLRYGHSLLIRCLRDGVVAMRDLQLSLNQTQRVRLEAALHELQSLAPASASAAAVTVADTIPVNQEDNILKGHGTLDRDGEVVATLCGVVERVNKLVYVRTLRARYKPEVGDIIVGRVIEIAPKRWRLEINFGQDAVLMLSSMNLPDGIQRRRTAVDELNMRTIFEENDVVCAEVRGFQHDGSLHLQARSQKYGKVHASFALSVKGLARLERGQLLTVPPYLVKRRKQHFHHLEQYDVDLILGCNGFIWVGEHVVVSDSEKTSKMEDQKPRIESETFTPLETRKHICRLANAIRVLSALGFTLTVELIIETAEASASSNIEINDMLGVEFYVQTAEREAKRRADLLKKSRVR</sequence>
<dbReference type="GO" id="GO:0071038">
    <property type="term" value="P:TRAMP-dependent tRNA surveillance pathway"/>
    <property type="evidence" value="ECO:0007669"/>
    <property type="project" value="TreeGrafter"/>
</dbReference>
<dbReference type="InterPro" id="IPR036612">
    <property type="entry name" value="KH_dom_type_1_sf"/>
</dbReference>